<dbReference type="EMBL" id="MT141250">
    <property type="protein sequence ID" value="QJA57031.1"/>
    <property type="molecule type" value="Genomic_DNA"/>
</dbReference>
<accession>A0A6H1ZND1</accession>
<proteinExistence type="predicted"/>
<evidence type="ECO:0000313" key="4">
    <source>
        <dbReference type="EMBL" id="QJH98378.1"/>
    </source>
</evidence>
<dbReference type="EMBL" id="MT144730">
    <property type="protein sequence ID" value="QJH98378.1"/>
    <property type="molecule type" value="Genomic_DNA"/>
</dbReference>
<sequence>MAPKRAELLSLKIKGDKMKKTLFLIFFLIGITAFAQTWTPVKNTYNTRQKYTQMVKGDSVAALAYIVGDMATDTSAWTYEDTVIVASNTAIQLSVRLTRTKLIGDIVIQNDPASTVNIVCGWGTSPSLVIFPSGSLHYSFLGNPKRFYIKSASGTPNVNISYKYKP</sequence>
<evidence type="ECO:0000313" key="2">
    <source>
        <dbReference type="EMBL" id="QJA57031.1"/>
    </source>
</evidence>
<gene>
    <name evidence="3" type="ORF">MM415A01303_0007</name>
    <name evidence="2" type="ORF">MM415B01738_0015</name>
    <name evidence="1" type="ORF">TM448A01162_0019</name>
    <name evidence="4" type="ORF">TM448B01279_0002</name>
</gene>
<dbReference type="EMBL" id="MT142282">
    <property type="protein sequence ID" value="QJA77415.1"/>
    <property type="molecule type" value="Genomic_DNA"/>
</dbReference>
<protein>
    <submittedName>
        <fullName evidence="1">Uncharacterized protein</fullName>
    </submittedName>
</protein>
<name>A0A6H1ZND1_9ZZZZ</name>
<organism evidence="1">
    <name type="scientific">viral metagenome</name>
    <dbReference type="NCBI Taxonomy" id="1070528"/>
    <lineage>
        <taxon>unclassified sequences</taxon>
        <taxon>metagenomes</taxon>
        <taxon>organismal metagenomes</taxon>
    </lineage>
</organism>
<reference evidence="1" key="1">
    <citation type="submission" date="2020-03" db="EMBL/GenBank/DDBJ databases">
        <title>The deep terrestrial virosphere.</title>
        <authorList>
            <person name="Holmfeldt K."/>
            <person name="Nilsson E."/>
            <person name="Simone D."/>
            <person name="Lopez-Fernandez M."/>
            <person name="Wu X."/>
            <person name="de Brujin I."/>
            <person name="Lundin D."/>
            <person name="Andersson A."/>
            <person name="Bertilsson S."/>
            <person name="Dopson M."/>
        </authorList>
    </citation>
    <scope>NUCLEOTIDE SEQUENCE</scope>
    <source>
        <strain evidence="3">MM415A01303</strain>
        <strain evidence="2">MM415B01738</strain>
        <strain evidence="1">TM448A01162</strain>
        <strain evidence="4">TM448B01279</strain>
    </source>
</reference>
<dbReference type="EMBL" id="MT144104">
    <property type="protein sequence ID" value="QJA48827.1"/>
    <property type="molecule type" value="Genomic_DNA"/>
</dbReference>
<dbReference type="AlphaFoldDB" id="A0A6H1ZND1"/>
<evidence type="ECO:0000313" key="3">
    <source>
        <dbReference type="EMBL" id="QJA77415.1"/>
    </source>
</evidence>
<evidence type="ECO:0000313" key="1">
    <source>
        <dbReference type="EMBL" id="QJA48827.1"/>
    </source>
</evidence>